<gene>
    <name evidence="5" type="ORF">L198_01989</name>
</gene>
<proteinExistence type="inferred from homology"/>
<evidence type="ECO:0000259" key="4">
    <source>
        <dbReference type="Pfam" id="PF08609"/>
    </source>
</evidence>
<dbReference type="EMBL" id="AWGH01000004">
    <property type="protein sequence ID" value="ODO05297.1"/>
    <property type="molecule type" value="Genomic_DNA"/>
</dbReference>
<dbReference type="InterPro" id="IPR050693">
    <property type="entry name" value="Hsp70_NEF-Inhibitors"/>
</dbReference>
<feature type="domain" description="Nucleotide exchange factor Fes1" evidence="4">
    <location>
        <begin position="4"/>
        <end position="143"/>
    </location>
</feature>
<evidence type="ECO:0000313" key="5">
    <source>
        <dbReference type="EMBL" id="ODO05297.1"/>
    </source>
</evidence>
<organism evidence="5 6">
    <name type="scientific">Cryptococcus wingfieldii CBS 7118</name>
    <dbReference type="NCBI Taxonomy" id="1295528"/>
    <lineage>
        <taxon>Eukaryota</taxon>
        <taxon>Fungi</taxon>
        <taxon>Dikarya</taxon>
        <taxon>Basidiomycota</taxon>
        <taxon>Agaricomycotina</taxon>
        <taxon>Tremellomycetes</taxon>
        <taxon>Tremellales</taxon>
        <taxon>Cryptococcaceae</taxon>
        <taxon>Cryptococcus</taxon>
    </lineage>
</organism>
<dbReference type="OrthoDB" id="10250458at2759"/>
<protein>
    <submittedName>
        <fullName evidence="5">Hsp70-like protein</fullName>
    </submittedName>
</protein>
<evidence type="ECO:0000256" key="1">
    <source>
        <dbReference type="ARBA" id="ARBA00011045"/>
    </source>
</evidence>
<dbReference type="GO" id="GO:0005783">
    <property type="term" value="C:endoplasmic reticulum"/>
    <property type="evidence" value="ECO:0007669"/>
    <property type="project" value="TreeGrafter"/>
</dbReference>
<accession>A0A1E3JYL1</accession>
<dbReference type="InterPro" id="IPR016024">
    <property type="entry name" value="ARM-type_fold"/>
</dbReference>
<feature type="region of interest" description="Disordered" evidence="3">
    <location>
        <begin position="361"/>
        <end position="380"/>
    </location>
</feature>
<name>A0A1E3JYL1_9TREE</name>
<sequence>MPDLNELLKWSIANSTNPEAAQEAASEQAEQLQLRFNPVSTHSGNSALHPNDRAPAPVPDLSPASTPGPGTPKDGEPLPLPSGAKREDLTTEMLDLIMGKSDSITMKEKIAYASNEENPVEERVEALDDFEMLIELIDNANNMPILKLWQPLLALLASPHPEIVAHTCWIIGTAVQNNLKAQAALYIFDALPQILNTLYPSTAPQTPAVRAKATYALSSALKHWPLASPALAASQGYAVLKKGVLDEEAVVRRKMAFLIGTLVMQSGEKYEGEIPGEVVNLLEANMKETEKNGPNETLLQGLKREGVLSALLEGLKSSTEDVEYEENAVRALVRAAEKDGLTAEEKAALQSIWVGWGAKGQEERGLDGQDGQEISAVLSE</sequence>
<feature type="region of interest" description="Disordered" evidence="3">
    <location>
        <begin position="35"/>
        <end position="86"/>
    </location>
</feature>
<dbReference type="SUPFAM" id="SSF48371">
    <property type="entry name" value="ARM repeat"/>
    <property type="match status" value="1"/>
</dbReference>
<dbReference type="InterPro" id="IPR013918">
    <property type="entry name" value="Nucleotide_exch_fac_Fes1"/>
</dbReference>
<evidence type="ECO:0000313" key="6">
    <source>
        <dbReference type="Proteomes" id="UP000094819"/>
    </source>
</evidence>
<keyword evidence="2" id="KW-0677">Repeat</keyword>
<dbReference type="Proteomes" id="UP000094819">
    <property type="component" value="Unassembled WGS sequence"/>
</dbReference>
<dbReference type="PANTHER" id="PTHR19316">
    <property type="entry name" value="PROTEIN FOLDING REGULATOR"/>
    <property type="match status" value="1"/>
</dbReference>
<feature type="compositionally biased region" description="Polar residues" evidence="3">
    <location>
        <begin position="38"/>
        <end position="48"/>
    </location>
</feature>
<dbReference type="GeneID" id="30191202"/>
<evidence type="ECO:0000256" key="2">
    <source>
        <dbReference type="ARBA" id="ARBA00022737"/>
    </source>
</evidence>
<keyword evidence="6" id="KW-1185">Reference proteome</keyword>
<dbReference type="Pfam" id="PF08609">
    <property type="entry name" value="Fes1"/>
    <property type="match status" value="1"/>
</dbReference>
<dbReference type="AlphaFoldDB" id="A0A1E3JYL1"/>
<comment type="similarity">
    <text evidence="1">Belongs to the FES1 family.</text>
</comment>
<dbReference type="InterPro" id="IPR011989">
    <property type="entry name" value="ARM-like"/>
</dbReference>
<dbReference type="Gene3D" id="1.25.10.10">
    <property type="entry name" value="Leucine-rich Repeat Variant"/>
    <property type="match status" value="1"/>
</dbReference>
<evidence type="ECO:0000256" key="3">
    <source>
        <dbReference type="SAM" id="MobiDB-lite"/>
    </source>
</evidence>
<reference evidence="5 6" key="1">
    <citation type="submission" date="2016-06" db="EMBL/GenBank/DDBJ databases">
        <title>Evolution of pathogenesis and genome organization in the Tremellales.</title>
        <authorList>
            <person name="Cuomo C."/>
            <person name="Litvintseva A."/>
            <person name="Heitman J."/>
            <person name="Chen Y."/>
            <person name="Sun S."/>
            <person name="Springer D."/>
            <person name="Dromer F."/>
            <person name="Young S."/>
            <person name="Zeng Q."/>
            <person name="Chapman S."/>
            <person name="Gujja S."/>
            <person name="Saif S."/>
            <person name="Birren B."/>
        </authorList>
    </citation>
    <scope>NUCLEOTIDE SEQUENCE [LARGE SCALE GENOMIC DNA]</scope>
    <source>
        <strain evidence="5 6">CBS 7118</strain>
    </source>
</reference>
<dbReference type="PANTHER" id="PTHR19316:SF18">
    <property type="entry name" value="HSP70-BINDING PROTEIN 1"/>
    <property type="match status" value="1"/>
</dbReference>
<dbReference type="RefSeq" id="XP_019033952.1">
    <property type="nucleotide sequence ID" value="XM_019174145.1"/>
</dbReference>
<comment type="caution">
    <text evidence="5">The sequence shown here is derived from an EMBL/GenBank/DDBJ whole genome shotgun (WGS) entry which is preliminary data.</text>
</comment>
<dbReference type="GO" id="GO:0000774">
    <property type="term" value="F:adenyl-nucleotide exchange factor activity"/>
    <property type="evidence" value="ECO:0007669"/>
    <property type="project" value="TreeGrafter"/>
</dbReference>